<dbReference type="SUPFAM" id="SSF56112">
    <property type="entry name" value="Protein kinase-like (PK-like)"/>
    <property type="match status" value="1"/>
</dbReference>
<evidence type="ECO:0008006" key="4">
    <source>
        <dbReference type="Google" id="ProtNLM"/>
    </source>
</evidence>
<feature type="region of interest" description="Disordered" evidence="1">
    <location>
        <begin position="52"/>
        <end position="80"/>
    </location>
</feature>
<gene>
    <name evidence="2" type="ORF">ANCDUO_10698</name>
</gene>
<name>A0A0C2GQ26_9BILA</name>
<sequence length="147" mass="16536">MVQQQKAKDLIARCLAFDPFSRCSLEEILKHPWVTKHCADWLTLSAEAGKNLVDKPKEDERDHSEEFEEINQPDMQATPPARFSKTSLLAAPSSDEIKAVVHASKTKSVYHGTGTPLRPSRRHLPPPNSAVLTALRRAMSRDRQIRA</sequence>
<evidence type="ECO:0000256" key="1">
    <source>
        <dbReference type="SAM" id="MobiDB-lite"/>
    </source>
</evidence>
<dbReference type="OrthoDB" id="193931at2759"/>
<dbReference type="AlphaFoldDB" id="A0A0C2GQ26"/>
<dbReference type="InterPro" id="IPR011009">
    <property type="entry name" value="Kinase-like_dom_sf"/>
</dbReference>
<proteinExistence type="predicted"/>
<dbReference type="Gene3D" id="1.10.510.10">
    <property type="entry name" value="Transferase(Phosphotransferase) domain 1"/>
    <property type="match status" value="1"/>
</dbReference>
<protein>
    <recommendedName>
        <fullName evidence="4">Protein kinase domain-containing protein</fullName>
    </recommendedName>
</protein>
<reference evidence="2 3" key="1">
    <citation type="submission" date="2013-12" db="EMBL/GenBank/DDBJ databases">
        <title>Draft genome of the parsitic nematode Ancylostoma duodenale.</title>
        <authorList>
            <person name="Mitreva M."/>
        </authorList>
    </citation>
    <scope>NUCLEOTIDE SEQUENCE [LARGE SCALE GENOMIC DNA]</scope>
    <source>
        <strain evidence="2 3">Zhejiang</strain>
    </source>
</reference>
<feature type="compositionally biased region" description="Basic and acidic residues" evidence="1">
    <location>
        <begin position="52"/>
        <end position="64"/>
    </location>
</feature>
<accession>A0A0C2GQ26</accession>
<keyword evidence="3" id="KW-1185">Reference proteome</keyword>
<organism evidence="2 3">
    <name type="scientific">Ancylostoma duodenale</name>
    <dbReference type="NCBI Taxonomy" id="51022"/>
    <lineage>
        <taxon>Eukaryota</taxon>
        <taxon>Metazoa</taxon>
        <taxon>Ecdysozoa</taxon>
        <taxon>Nematoda</taxon>
        <taxon>Chromadorea</taxon>
        <taxon>Rhabditida</taxon>
        <taxon>Rhabditina</taxon>
        <taxon>Rhabditomorpha</taxon>
        <taxon>Strongyloidea</taxon>
        <taxon>Ancylostomatidae</taxon>
        <taxon>Ancylostomatinae</taxon>
        <taxon>Ancylostoma</taxon>
    </lineage>
</organism>
<evidence type="ECO:0000313" key="2">
    <source>
        <dbReference type="EMBL" id="KIH59086.1"/>
    </source>
</evidence>
<evidence type="ECO:0000313" key="3">
    <source>
        <dbReference type="Proteomes" id="UP000054047"/>
    </source>
</evidence>
<feature type="region of interest" description="Disordered" evidence="1">
    <location>
        <begin position="103"/>
        <end position="129"/>
    </location>
</feature>
<dbReference type="EMBL" id="KN732352">
    <property type="protein sequence ID" value="KIH59086.1"/>
    <property type="molecule type" value="Genomic_DNA"/>
</dbReference>
<dbReference type="Proteomes" id="UP000054047">
    <property type="component" value="Unassembled WGS sequence"/>
</dbReference>